<dbReference type="PROSITE" id="PS52015">
    <property type="entry name" value="TONB_CTD"/>
    <property type="match status" value="1"/>
</dbReference>
<dbReference type="RefSeq" id="WP_148068058.1">
    <property type="nucleotide sequence ID" value="NZ_VRZA01000003.1"/>
</dbReference>
<sequence>MKQQITRWFLALALFSTLSASVTAVQAAGETDLVGLAMHRETGREIYLGALRAEHALVNVADIATANGAREMEFRIVARRTSIRSLLGGILLQAEVATGTAPVPATVDFANDVMNSVQGSLYTNDSFILRSTDGGTVVALINGQEMARSSASEVFPYFLAGWIEDRGASTAFRSTMLAPDIDIDLRATYGSLKPAPDRVASVSAWSATTIPVEVVAPEPEPTSEAVQQVAAIAVVNEPAEDTNTQPEAPPATALPEEVTPVPADVVAATEAAAAAIPASPASTPSIAMARPKPVLTEVTPTAKLRKETAAADPNDITRMSVIEYSQRLAAFNTQVFRMVNMEIRYPRAAIRRNIQGSLELDITLSSKGELLDIAVGRSSGHSMLDKSALKAANDAFETPLGEAVDEVAVAEYSGDGERLVIPVPVNFVLTE</sequence>
<dbReference type="PANTHER" id="PTHR33446">
    <property type="entry name" value="PROTEIN TONB-RELATED"/>
    <property type="match status" value="1"/>
</dbReference>
<keyword evidence="7" id="KW-0653">Protein transport</keyword>
<dbReference type="InterPro" id="IPR006260">
    <property type="entry name" value="TonB/TolA_C"/>
</dbReference>
<dbReference type="GO" id="GO:0055085">
    <property type="term" value="P:transmembrane transport"/>
    <property type="evidence" value="ECO:0007669"/>
    <property type="project" value="InterPro"/>
</dbReference>
<dbReference type="SUPFAM" id="SSF74653">
    <property type="entry name" value="TolA/TonB C-terminal domain"/>
    <property type="match status" value="1"/>
</dbReference>
<evidence type="ECO:0000313" key="12">
    <source>
        <dbReference type="EMBL" id="TXS93714.1"/>
    </source>
</evidence>
<evidence type="ECO:0000313" key="13">
    <source>
        <dbReference type="Proteomes" id="UP000321039"/>
    </source>
</evidence>
<keyword evidence="8" id="KW-1133">Transmembrane helix</keyword>
<evidence type="ECO:0000256" key="10">
    <source>
        <dbReference type="SAM" id="SignalP"/>
    </source>
</evidence>
<evidence type="ECO:0000256" key="3">
    <source>
        <dbReference type="ARBA" id="ARBA00022448"/>
    </source>
</evidence>
<evidence type="ECO:0000256" key="5">
    <source>
        <dbReference type="ARBA" id="ARBA00022519"/>
    </source>
</evidence>
<dbReference type="AlphaFoldDB" id="A0A5C9A157"/>
<accession>A0A5C9A157</accession>
<gene>
    <name evidence="12" type="ORF">FV139_08720</name>
</gene>
<protein>
    <submittedName>
        <fullName evidence="12">Energy transducer TonB</fullName>
    </submittedName>
</protein>
<keyword evidence="5" id="KW-0997">Cell inner membrane</keyword>
<evidence type="ECO:0000256" key="4">
    <source>
        <dbReference type="ARBA" id="ARBA00022475"/>
    </source>
</evidence>
<dbReference type="PANTHER" id="PTHR33446:SF2">
    <property type="entry name" value="PROTEIN TONB"/>
    <property type="match status" value="1"/>
</dbReference>
<keyword evidence="10" id="KW-0732">Signal</keyword>
<dbReference type="GO" id="GO:0031992">
    <property type="term" value="F:energy transducer activity"/>
    <property type="evidence" value="ECO:0007669"/>
    <property type="project" value="TreeGrafter"/>
</dbReference>
<evidence type="ECO:0000256" key="9">
    <source>
        <dbReference type="ARBA" id="ARBA00023136"/>
    </source>
</evidence>
<comment type="subcellular location">
    <subcellularLocation>
        <location evidence="1">Cell inner membrane</location>
        <topology evidence="1">Single-pass membrane protein</topology>
        <orientation evidence="1">Periplasmic side</orientation>
    </subcellularLocation>
</comment>
<evidence type="ECO:0000256" key="7">
    <source>
        <dbReference type="ARBA" id="ARBA00022927"/>
    </source>
</evidence>
<keyword evidence="13" id="KW-1185">Reference proteome</keyword>
<dbReference type="GO" id="GO:0098797">
    <property type="term" value="C:plasma membrane protein complex"/>
    <property type="evidence" value="ECO:0007669"/>
    <property type="project" value="TreeGrafter"/>
</dbReference>
<feature type="signal peptide" evidence="10">
    <location>
        <begin position="1"/>
        <end position="27"/>
    </location>
</feature>
<dbReference type="InterPro" id="IPR037682">
    <property type="entry name" value="TonB_C"/>
</dbReference>
<proteinExistence type="inferred from homology"/>
<reference evidence="12 13" key="1">
    <citation type="submission" date="2019-08" db="EMBL/GenBank/DDBJ databases">
        <title>Parahaliea maris sp. nov., isolated from the surface seawater.</title>
        <authorList>
            <person name="Liu Y."/>
        </authorList>
    </citation>
    <scope>NUCLEOTIDE SEQUENCE [LARGE SCALE GENOMIC DNA]</scope>
    <source>
        <strain evidence="12 13">HSLHS9</strain>
    </source>
</reference>
<dbReference type="InterPro" id="IPR051045">
    <property type="entry name" value="TonB-dependent_transducer"/>
</dbReference>
<evidence type="ECO:0000259" key="11">
    <source>
        <dbReference type="PROSITE" id="PS52015"/>
    </source>
</evidence>
<dbReference type="Pfam" id="PF03544">
    <property type="entry name" value="TonB_C"/>
    <property type="match status" value="1"/>
</dbReference>
<name>A0A5C9A157_9GAMM</name>
<feature type="chain" id="PRO_5022919726" evidence="10">
    <location>
        <begin position="28"/>
        <end position="431"/>
    </location>
</feature>
<evidence type="ECO:0000256" key="6">
    <source>
        <dbReference type="ARBA" id="ARBA00022692"/>
    </source>
</evidence>
<evidence type="ECO:0000256" key="8">
    <source>
        <dbReference type="ARBA" id="ARBA00022989"/>
    </source>
</evidence>
<dbReference type="GO" id="GO:0015031">
    <property type="term" value="P:protein transport"/>
    <property type="evidence" value="ECO:0007669"/>
    <property type="project" value="UniProtKB-KW"/>
</dbReference>
<dbReference type="EMBL" id="VRZA01000003">
    <property type="protein sequence ID" value="TXS93714.1"/>
    <property type="molecule type" value="Genomic_DNA"/>
</dbReference>
<dbReference type="Proteomes" id="UP000321039">
    <property type="component" value="Unassembled WGS sequence"/>
</dbReference>
<feature type="domain" description="TonB C-terminal" evidence="11">
    <location>
        <begin position="330"/>
        <end position="431"/>
    </location>
</feature>
<dbReference type="Gene3D" id="3.30.1150.10">
    <property type="match status" value="1"/>
</dbReference>
<keyword evidence="4" id="KW-1003">Cell membrane</keyword>
<evidence type="ECO:0000256" key="1">
    <source>
        <dbReference type="ARBA" id="ARBA00004383"/>
    </source>
</evidence>
<comment type="similarity">
    <text evidence="2">Belongs to the TonB family.</text>
</comment>
<evidence type="ECO:0000256" key="2">
    <source>
        <dbReference type="ARBA" id="ARBA00006555"/>
    </source>
</evidence>
<keyword evidence="3" id="KW-0813">Transport</keyword>
<organism evidence="12 13">
    <name type="scientific">Parahaliea maris</name>
    <dbReference type="NCBI Taxonomy" id="2716870"/>
    <lineage>
        <taxon>Bacteria</taxon>
        <taxon>Pseudomonadati</taxon>
        <taxon>Pseudomonadota</taxon>
        <taxon>Gammaproteobacteria</taxon>
        <taxon>Cellvibrionales</taxon>
        <taxon>Halieaceae</taxon>
        <taxon>Parahaliea</taxon>
    </lineage>
</organism>
<comment type="caution">
    <text evidence="12">The sequence shown here is derived from an EMBL/GenBank/DDBJ whole genome shotgun (WGS) entry which is preliminary data.</text>
</comment>
<dbReference type="NCBIfam" id="TIGR01352">
    <property type="entry name" value="tonB_Cterm"/>
    <property type="match status" value="1"/>
</dbReference>
<keyword evidence="6" id="KW-0812">Transmembrane</keyword>
<keyword evidence="9" id="KW-0472">Membrane</keyword>